<gene>
    <name evidence="9" type="ORF">cpu_18750</name>
</gene>
<comment type="similarity">
    <text evidence="7">Belongs to the binding-protein-dependent transport system permease family.</text>
</comment>
<evidence type="ECO:0000256" key="4">
    <source>
        <dbReference type="ARBA" id="ARBA00022692"/>
    </source>
</evidence>
<accession>A0A1L8CWQ4</accession>
<name>A0A1L8CWQ4_9THEO</name>
<evidence type="ECO:0000256" key="7">
    <source>
        <dbReference type="RuleBase" id="RU363032"/>
    </source>
</evidence>
<organism evidence="9 10">
    <name type="scientific">Carboxydothermus pertinax</name>
    <dbReference type="NCBI Taxonomy" id="870242"/>
    <lineage>
        <taxon>Bacteria</taxon>
        <taxon>Bacillati</taxon>
        <taxon>Bacillota</taxon>
        <taxon>Clostridia</taxon>
        <taxon>Thermoanaerobacterales</taxon>
        <taxon>Thermoanaerobacteraceae</taxon>
        <taxon>Carboxydothermus</taxon>
    </lineage>
</organism>
<dbReference type="OrthoDB" id="9773221at2"/>
<evidence type="ECO:0000256" key="5">
    <source>
        <dbReference type="ARBA" id="ARBA00022989"/>
    </source>
</evidence>
<dbReference type="PROSITE" id="PS50928">
    <property type="entry name" value="ABC_TM1"/>
    <property type="match status" value="1"/>
</dbReference>
<dbReference type="AlphaFoldDB" id="A0A1L8CWQ4"/>
<reference evidence="10" key="1">
    <citation type="submission" date="2016-12" db="EMBL/GenBank/DDBJ databases">
        <title>Draft Genome Sequences od Carboxydothermus pertinax and islandicus, Hydrogenogenic Carboxydotrophic Bacteria.</title>
        <authorList>
            <person name="Fukuyama Y."/>
            <person name="Ohmae K."/>
            <person name="Yoneda Y."/>
            <person name="Yoshida T."/>
            <person name="Sako Y."/>
        </authorList>
    </citation>
    <scope>NUCLEOTIDE SEQUENCE [LARGE SCALE GENOMIC DNA]</scope>
    <source>
        <strain evidence="10">Ug1</strain>
    </source>
</reference>
<dbReference type="GO" id="GO:0005886">
    <property type="term" value="C:plasma membrane"/>
    <property type="evidence" value="ECO:0007669"/>
    <property type="project" value="UniProtKB-SubCell"/>
</dbReference>
<evidence type="ECO:0000256" key="3">
    <source>
        <dbReference type="ARBA" id="ARBA00022475"/>
    </source>
</evidence>
<dbReference type="SUPFAM" id="SSF161098">
    <property type="entry name" value="MetI-like"/>
    <property type="match status" value="1"/>
</dbReference>
<evidence type="ECO:0000313" key="9">
    <source>
        <dbReference type="EMBL" id="GAV23365.1"/>
    </source>
</evidence>
<dbReference type="STRING" id="870242.cpu_18750"/>
<dbReference type="CDD" id="cd06261">
    <property type="entry name" value="TM_PBP2"/>
    <property type="match status" value="1"/>
</dbReference>
<evidence type="ECO:0000256" key="6">
    <source>
        <dbReference type="ARBA" id="ARBA00023136"/>
    </source>
</evidence>
<feature type="transmembrane region" description="Helical" evidence="7">
    <location>
        <begin position="9"/>
        <end position="30"/>
    </location>
</feature>
<keyword evidence="2 7" id="KW-0813">Transport</keyword>
<keyword evidence="10" id="KW-1185">Reference proteome</keyword>
<sequence>MGRFLLQRLAYMIVALLLIITFTFILMHVVPGGPFASEKQLPESVMKNLNEKFHLKDPLWLQYLKYLAQLAKGDLGVSFKYEGRTVNEFIKNGFPVSATLGAVAVLIALIVGISLGIISALHQNKWQDYLAMIIATIGFSVPSFIMASLLMYFFAYKIKLFPTAMWGTPAHVVLPSVALATLPTAFISRLVRSNMIEVLQQDYIKTARAKGMSERVVIYKHALKNAILPVVTYLGPLIAGIFTGSFVVEKIFAIPGIGRDFVLSIVNRDYGLILGLTIFYAAFLMFMNLLVDLSYALIDPRIKLTRKEG</sequence>
<evidence type="ECO:0000259" key="8">
    <source>
        <dbReference type="PROSITE" id="PS50928"/>
    </source>
</evidence>
<protein>
    <submittedName>
        <fullName evidence="9">Peptide ABC transporter permease</fullName>
    </submittedName>
</protein>
<dbReference type="Gene3D" id="1.10.3720.10">
    <property type="entry name" value="MetI-like"/>
    <property type="match status" value="1"/>
</dbReference>
<dbReference type="InterPro" id="IPR045621">
    <property type="entry name" value="BPD_transp_1_N"/>
</dbReference>
<keyword evidence="4 7" id="KW-0812">Transmembrane</keyword>
<feature type="transmembrane region" description="Helical" evidence="7">
    <location>
        <begin position="272"/>
        <end position="298"/>
    </location>
</feature>
<evidence type="ECO:0000313" key="10">
    <source>
        <dbReference type="Proteomes" id="UP000187485"/>
    </source>
</evidence>
<evidence type="ECO:0000256" key="1">
    <source>
        <dbReference type="ARBA" id="ARBA00004651"/>
    </source>
</evidence>
<dbReference type="PANTHER" id="PTHR30465">
    <property type="entry name" value="INNER MEMBRANE ABC TRANSPORTER"/>
    <property type="match status" value="1"/>
</dbReference>
<keyword evidence="5 7" id="KW-1133">Transmembrane helix</keyword>
<feature type="transmembrane region" description="Helical" evidence="7">
    <location>
        <begin position="166"/>
        <end position="187"/>
    </location>
</feature>
<feature type="transmembrane region" description="Helical" evidence="7">
    <location>
        <begin position="230"/>
        <end position="252"/>
    </location>
</feature>
<feature type="transmembrane region" description="Helical" evidence="7">
    <location>
        <begin position="94"/>
        <end position="118"/>
    </location>
</feature>
<comment type="caution">
    <text evidence="9">The sequence shown here is derived from an EMBL/GenBank/DDBJ whole genome shotgun (WGS) entry which is preliminary data.</text>
</comment>
<dbReference type="PANTHER" id="PTHR30465:SF93">
    <property type="entry name" value="OLIGOPEPTIDE TRANSPORT SYSTEM PERMEASE PROTEIN OPPB"/>
    <property type="match status" value="1"/>
</dbReference>
<dbReference type="Pfam" id="PF19300">
    <property type="entry name" value="BPD_transp_1_N"/>
    <property type="match status" value="1"/>
</dbReference>
<dbReference type="RefSeq" id="WP_075859800.1">
    <property type="nucleotide sequence ID" value="NZ_BDJK01000044.1"/>
</dbReference>
<proteinExistence type="inferred from homology"/>
<dbReference type="GO" id="GO:0055085">
    <property type="term" value="P:transmembrane transport"/>
    <property type="evidence" value="ECO:0007669"/>
    <property type="project" value="InterPro"/>
</dbReference>
<dbReference type="Pfam" id="PF00528">
    <property type="entry name" value="BPD_transp_1"/>
    <property type="match status" value="1"/>
</dbReference>
<evidence type="ECO:0000256" key="2">
    <source>
        <dbReference type="ARBA" id="ARBA00022448"/>
    </source>
</evidence>
<dbReference type="Proteomes" id="UP000187485">
    <property type="component" value="Unassembled WGS sequence"/>
</dbReference>
<feature type="domain" description="ABC transmembrane type-1" evidence="8">
    <location>
        <begin position="94"/>
        <end position="291"/>
    </location>
</feature>
<keyword evidence="3" id="KW-1003">Cell membrane</keyword>
<dbReference type="InterPro" id="IPR035906">
    <property type="entry name" value="MetI-like_sf"/>
</dbReference>
<dbReference type="EMBL" id="BDJK01000044">
    <property type="protein sequence ID" value="GAV23365.1"/>
    <property type="molecule type" value="Genomic_DNA"/>
</dbReference>
<comment type="subcellular location">
    <subcellularLocation>
        <location evidence="1 7">Cell membrane</location>
        <topology evidence="1 7">Multi-pass membrane protein</topology>
    </subcellularLocation>
</comment>
<feature type="transmembrane region" description="Helical" evidence="7">
    <location>
        <begin position="130"/>
        <end position="154"/>
    </location>
</feature>
<keyword evidence="6 7" id="KW-0472">Membrane</keyword>
<dbReference type="InterPro" id="IPR000515">
    <property type="entry name" value="MetI-like"/>
</dbReference>